<evidence type="ECO:0000256" key="3">
    <source>
        <dbReference type="ARBA" id="ARBA00023015"/>
    </source>
</evidence>
<evidence type="ECO:0000256" key="6">
    <source>
        <dbReference type="ARBA" id="ARBA00049988"/>
    </source>
</evidence>
<dbReference type="InterPro" id="IPR014795">
    <property type="entry name" value="TacA_1-like"/>
</dbReference>
<dbReference type="GO" id="GO:0006355">
    <property type="term" value="P:regulation of DNA-templated transcription"/>
    <property type="evidence" value="ECO:0007669"/>
    <property type="project" value="InterPro"/>
</dbReference>
<accession>A0A7C9TD66</accession>
<keyword evidence="1" id="KW-0678">Repressor</keyword>
<keyword evidence="3" id="KW-0805">Transcription regulation</keyword>
<dbReference type="AlphaFoldDB" id="A0A7C9TD66"/>
<dbReference type="Gene3D" id="1.20.5.780">
    <property type="entry name" value="Single helix bin"/>
    <property type="match status" value="1"/>
</dbReference>
<protein>
    <submittedName>
        <fullName evidence="7">DUF1778 domain-containing protein</fullName>
    </submittedName>
</protein>
<dbReference type="InterPro" id="IPR010985">
    <property type="entry name" value="Ribbon_hlx_hlx"/>
</dbReference>
<evidence type="ECO:0000256" key="5">
    <source>
        <dbReference type="ARBA" id="ARBA00023163"/>
    </source>
</evidence>
<evidence type="ECO:0000256" key="2">
    <source>
        <dbReference type="ARBA" id="ARBA00022649"/>
    </source>
</evidence>
<organism evidence="7 8">
    <name type="scientific">Sulfuriferula multivorans</name>
    <dbReference type="NCBI Taxonomy" id="1559896"/>
    <lineage>
        <taxon>Bacteria</taxon>
        <taxon>Pseudomonadati</taxon>
        <taxon>Pseudomonadota</taxon>
        <taxon>Betaproteobacteria</taxon>
        <taxon>Nitrosomonadales</taxon>
        <taxon>Sulfuricellaceae</taxon>
        <taxon>Sulfuriferula</taxon>
    </lineage>
</organism>
<gene>
    <name evidence="7" type="ORF">GZ085_10995</name>
</gene>
<evidence type="ECO:0000256" key="4">
    <source>
        <dbReference type="ARBA" id="ARBA00023125"/>
    </source>
</evidence>
<dbReference type="GO" id="GO:0003677">
    <property type="term" value="F:DNA binding"/>
    <property type="evidence" value="ECO:0007669"/>
    <property type="project" value="UniProtKB-KW"/>
</dbReference>
<dbReference type="Proteomes" id="UP000483432">
    <property type="component" value="Unassembled WGS sequence"/>
</dbReference>
<sequence length="87" mass="9843">MRDIAINLRARSDQRDLIDRAAGALGRNRSDFMLEAACEKAQAIVLDRTLFALDKMAFERFNALLDASIEANPALDRLLARRPQWAK</sequence>
<comment type="caution">
    <text evidence="7">The sequence shown here is derived from an EMBL/GenBank/DDBJ whole genome shotgun (WGS) entry which is preliminary data.</text>
</comment>
<evidence type="ECO:0000313" key="7">
    <source>
        <dbReference type="EMBL" id="NDP48889.1"/>
    </source>
</evidence>
<proteinExistence type="inferred from homology"/>
<dbReference type="EMBL" id="JAAFGW010000176">
    <property type="protein sequence ID" value="NDP48889.1"/>
    <property type="molecule type" value="Genomic_DNA"/>
</dbReference>
<dbReference type="PANTHER" id="PTHR35401:SF1">
    <property type="entry name" value="CYTOPLASMIC PROTEIN"/>
    <property type="match status" value="1"/>
</dbReference>
<evidence type="ECO:0000256" key="1">
    <source>
        <dbReference type="ARBA" id="ARBA00022491"/>
    </source>
</evidence>
<dbReference type="SUPFAM" id="SSF47598">
    <property type="entry name" value="Ribbon-helix-helix"/>
    <property type="match status" value="1"/>
</dbReference>
<evidence type="ECO:0000313" key="8">
    <source>
        <dbReference type="Proteomes" id="UP000483432"/>
    </source>
</evidence>
<keyword evidence="2" id="KW-1277">Toxin-antitoxin system</keyword>
<dbReference type="Pfam" id="PF08681">
    <property type="entry name" value="TacA1"/>
    <property type="match status" value="1"/>
</dbReference>
<keyword evidence="4" id="KW-0238">DNA-binding</keyword>
<keyword evidence="5" id="KW-0804">Transcription</keyword>
<comment type="similarity">
    <text evidence="6">Belongs to the TacA antitoxin family.</text>
</comment>
<dbReference type="PANTHER" id="PTHR35401">
    <property type="entry name" value="COPG FAMILY HELIX-TURN-HELIX PROTEIN-RELATED-RELATED"/>
    <property type="match status" value="1"/>
</dbReference>
<name>A0A7C9TD66_9PROT</name>
<reference evidence="7 8" key="1">
    <citation type="submission" date="2019-09" db="EMBL/GenBank/DDBJ databases">
        <title>H2 Metabolism Revealed by Metagenomic Analysis in Subglacial Sediment of East Antarctica.</title>
        <authorList>
            <person name="Yang Z."/>
            <person name="Zhang Y."/>
            <person name="Lv Y."/>
            <person name="Yan W."/>
            <person name="Xiao X."/>
            <person name="Sun B."/>
            <person name="Ma H."/>
        </authorList>
    </citation>
    <scope>NUCLEOTIDE SEQUENCE [LARGE SCALE GENOMIC DNA]</scope>
    <source>
        <strain evidence="7">Bin2_2</strain>
    </source>
</reference>